<feature type="domain" description="Integral membrane bound transporter" evidence="7">
    <location>
        <begin position="579"/>
        <end position="714"/>
    </location>
</feature>
<evidence type="ECO:0000256" key="3">
    <source>
        <dbReference type="ARBA" id="ARBA00022989"/>
    </source>
</evidence>
<evidence type="ECO:0000313" key="8">
    <source>
        <dbReference type="EMBL" id="ODV77598.1"/>
    </source>
</evidence>
<dbReference type="GO" id="GO:0016020">
    <property type="term" value="C:membrane"/>
    <property type="evidence" value="ECO:0007669"/>
    <property type="project" value="UniProtKB-SubCell"/>
</dbReference>
<keyword evidence="4 5" id="KW-0472">Membrane</keyword>
<evidence type="ECO:0000256" key="5">
    <source>
        <dbReference type="SAM" id="Phobius"/>
    </source>
</evidence>
<evidence type="ECO:0000259" key="6">
    <source>
        <dbReference type="Pfam" id="PF10334"/>
    </source>
</evidence>
<evidence type="ECO:0000313" key="9">
    <source>
        <dbReference type="Proteomes" id="UP000094285"/>
    </source>
</evidence>
<dbReference type="GeneID" id="30986032"/>
<feature type="transmembrane region" description="Helical" evidence="5">
    <location>
        <begin position="184"/>
        <end position="205"/>
    </location>
</feature>
<feature type="transmembrane region" description="Helical" evidence="5">
    <location>
        <begin position="217"/>
        <end position="237"/>
    </location>
</feature>
<feature type="transmembrane region" description="Helical" evidence="5">
    <location>
        <begin position="555"/>
        <end position="573"/>
    </location>
</feature>
<feature type="transmembrane region" description="Helical" evidence="5">
    <location>
        <begin position="159"/>
        <end position="177"/>
    </location>
</feature>
<dbReference type="PANTHER" id="PTHR47804">
    <property type="entry name" value="60S RIBOSOMAL PROTEIN L19"/>
    <property type="match status" value="1"/>
</dbReference>
<sequence>MVERQASVILASTGERVRRPVSLSTSSFGSDATENDALLGRLTTSTSLVAISSRVKRLVASGVRLSSDHVFQSVLKCTIAYFIASLGVYWTRFDDFLGSTDSKHVVATVAVYFHPARSKGSMHQTLVFVVISLAFTFTVSVLCRTVSTTFFNQGEDEISHAIDVIISSIALGFIAFMKQQNNKANTACSLASISIITCIIKEGSLNAASIPLERLKATFAVVVVGCIISICVCYLVYPVSAVHQLRRSLNDSYNIMSSVLSLVSHRFLAGEKITANDAKAFDQLKSNISELLVNNDEAKFELRAKGREKEWLVFNELVSSTISLARHLQALRSSTDMQWKLLHSNDEDEIPDLTNGSHEHLFDIFVYYLAPPMKSFIFTIKGILSEIPFEKYSEDRPNKFARTTNLQNSLRESIKLFETKQATSLKKLYDQEVFTGTADMLLKTDQEEVAACCGNFTSLLGLYATELMEFLKLAETYEDARAQPRSWTWMKFWKAQETNKFTEEQRQNSTLNAALLDLQSQYRKPDHKAKIKPIETWSFKLWKGLKLFRNSEVQFGIRVGLGALVLSSLAFLPQTREGFNLWRIEWALTVYCIMMNKSLGGTTMTVKWRFIGTFFGAFAAYIVWITTDGNVYALCLTGVIISTFSFYIILFWKKNNPFGRFILLTYNLSALYSYSMTQQDSEDGGEGGDFPIIGEIAFHRVFAVSIGIIWALIMASCFLPNSARARLKNGLTILWLRLGVIWTSGPLDYNDEDLNLMGLKGEEGVNQLLAECEVLLKQAPLEFRLKGSFPEETYKSLLKCTSNIIDSFQNITLMIKVDPKISSNEDFVLKYIESERDELEHRIFLVFYMIASAMRLGFPLPTKPASTEHAKDRLLYKLSEIRSNSNDQMKLTNEDFILLYSYILVTSTISEELDSIIGLIKELLGDLTEDTFQLV</sequence>
<gene>
    <name evidence="8" type="ORF">CANTADRAFT_92021</name>
</gene>
<dbReference type="Pfam" id="PF10334">
    <property type="entry name" value="BRE4"/>
    <property type="match status" value="1"/>
</dbReference>
<feature type="transmembrane region" description="Helical" evidence="5">
    <location>
        <begin position="126"/>
        <end position="147"/>
    </location>
</feature>
<evidence type="ECO:0000256" key="4">
    <source>
        <dbReference type="ARBA" id="ARBA00023136"/>
    </source>
</evidence>
<keyword evidence="9" id="KW-1185">Reference proteome</keyword>
<dbReference type="Pfam" id="PF13515">
    <property type="entry name" value="FUSC_2"/>
    <property type="match status" value="1"/>
</dbReference>
<feature type="transmembrane region" description="Helical" evidence="5">
    <location>
        <begin position="608"/>
        <end position="625"/>
    </location>
</feature>
<feature type="transmembrane region" description="Helical" evidence="5">
    <location>
        <begin position="579"/>
        <end position="596"/>
    </location>
</feature>
<feature type="domain" description="DUF2421" evidence="6">
    <location>
        <begin position="767"/>
        <end position="925"/>
    </location>
</feature>
<name>A0A1E4SDP8_9ASCO</name>
<dbReference type="Proteomes" id="UP000094285">
    <property type="component" value="Unassembled WGS sequence"/>
</dbReference>
<accession>A0A1E4SDP8</accession>
<dbReference type="InterPro" id="IPR049453">
    <property type="entry name" value="Memb_transporter_dom"/>
</dbReference>
<evidence type="ECO:0000256" key="1">
    <source>
        <dbReference type="ARBA" id="ARBA00004141"/>
    </source>
</evidence>
<dbReference type="InterPro" id="IPR052430">
    <property type="entry name" value="IVT-Associated"/>
</dbReference>
<evidence type="ECO:0000256" key="2">
    <source>
        <dbReference type="ARBA" id="ARBA00022692"/>
    </source>
</evidence>
<dbReference type="RefSeq" id="XP_020062720.1">
    <property type="nucleotide sequence ID" value="XM_020211896.1"/>
</dbReference>
<dbReference type="InterPro" id="IPR018820">
    <property type="entry name" value="BRE4-related_DUF2421"/>
</dbReference>
<evidence type="ECO:0000259" key="7">
    <source>
        <dbReference type="Pfam" id="PF13515"/>
    </source>
</evidence>
<dbReference type="EMBL" id="KV453915">
    <property type="protein sequence ID" value="ODV77598.1"/>
    <property type="molecule type" value="Genomic_DNA"/>
</dbReference>
<keyword evidence="2 5" id="KW-0812">Transmembrane</keyword>
<feature type="transmembrane region" description="Helical" evidence="5">
    <location>
        <begin position="658"/>
        <end position="677"/>
    </location>
</feature>
<dbReference type="PANTHER" id="PTHR47804:SF1">
    <property type="entry name" value="DUF2421 DOMAIN-CONTAINING PROTEIN"/>
    <property type="match status" value="1"/>
</dbReference>
<protein>
    <submittedName>
        <fullName evidence="8">Uncharacterized protein</fullName>
    </submittedName>
</protein>
<dbReference type="STRING" id="984487.A0A1E4SDP8"/>
<comment type="subcellular location">
    <subcellularLocation>
        <location evidence="1">Membrane</location>
        <topology evidence="1">Multi-pass membrane protein</topology>
    </subcellularLocation>
</comment>
<organism evidence="8 9">
    <name type="scientific">Suhomyces tanzawaensis NRRL Y-17324</name>
    <dbReference type="NCBI Taxonomy" id="984487"/>
    <lineage>
        <taxon>Eukaryota</taxon>
        <taxon>Fungi</taxon>
        <taxon>Dikarya</taxon>
        <taxon>Ascomycota</taxon>
        <taxon>Saccharomycotina</taxon>
        <taxon>Pichiomycetes</taxon>
        <taxon>Debaryomycetaceae</taxon>
        <taxon>Suhomyces</taxon>
    </lineage>
</organism>
<dbReference type="AlphaFoldDB" id="A0A1E4SDP8"/>
<feature type="transmembrane region" description="Helical" evidence="5">
    <location>
        <begin position="697"/>
        <end position="719"/>
    </location>
</feature>
<feature type="transmembrane region" description="Helical" evidence="5">
    <location>
        <begin position="631"/>
        <end position="651"/>
    </location>
</feature>
<proteinExistence type="predicted"/>
<reference evidence="9" key="1">
    <citation type="submission" date="2016-05" db="EMBL/GenBank/DDBJ databases">
        <title>Comparative genomics of biotechnologically important yeasts.</title>
        <authorList>
            <consortium name="DOE Joint Genome Institute"/>
            <person name="Riley R."/>
            <person name="Haridas S."/>
            <person name="Wolfe K.H."/>
            <person name="Lopes M.R."/>
            <person name="Hittinger C.T."/>
            <person name="Goker M."/>
            <person name="Salamov A."/>
            <person name="Wisecaver J."/>
            <person name="Long T.M."/>
            <person name="Aerts A.L."/>
            <person name="Barry K."/>
            <person name="Choi C."/>
            <person name="Clum A."/>
            <person name="Coughlan A.Y."/>
            <person name="Deshpande S."/>
            <person name="Douglass A.P."/>
            <person name="Hanson S.J."/>
            <person name="Klenk H.-P."/>
            <person name="Labutti K."/>
            <person name="Lapidus A."/>
            <person name="Lindquist E."/>
            <person name="Lipzen A."/>
            <person name="Meier-Kolthoff J.P."/>
            <person name="Ohm R.A."/>
            <person name="Otillar R.P."/>
            <person name="Pangilinan J."/>
            <person name="Peng Y."/>
            <person name="Rokas A."/>
            <person name="Rosa C.A."/>
            <person name="Scheuner C."/>
            <person name="Sibirny A.A."/>
            <person name="Slot J.C."/>
            <person name="Stielow J.B."/>
            <person name="Sun H."/>
            <person name="Kurtzman C.P."/>
            <person name="Blackwell M."/>
            <person name="Grigoriev I.V."/>
            <person name="Jeffries T.W."/>
        </authorList>
    </citation>
    <scope>NUCLEOTIDE SEQUENCE [LARGE SCALE GENOMIC DNA]</scope>
    <source>
        <strain evidence="9">NRRL Y-17324</strain>
    </source>
</reference>
<keyword evidence="3 5" id="KW-1133">Transmembrane helix</keyword>
<dbReference type="OrthoDB" id="68611at2759"/>